<gene>
    <name evidence="2" type="ORF">C8F04DRAFT_1250801</name>
</gene>
<evidence type="ECO:0000313" key="2">
    <source>
        <dbReference type="EMBL" id="KAJ7044203.1"/>
    </source>
</evidence>
<keyword evidence="3" id="KW-1185">Reference proteome</keyword>
<dbReference type="AlphaFoldDB" id="A0AAD6TDX5"/>
<evidence type="ECO:0000313" key="3">
    <source>
        <dbReference type="Proteomes" id="UP001218188"/>
    </source>
</evidence>
<sequence>MASSTNNLQKGERYSNMDYVLSRTFPVSVLPSYDYNCTCQCPKNSSTRRKDVVDQSDGEMIQHFFPPRTNQIDAGRMEAASANMAPLLSTRQMGPGSRRDVLEFPNPRKIRTKM</sequence>
<organism evidence="2 3">
    <name type="scientific">Mycena alexandri</name>
    <dbReference type="NCBI Taxonomy" id="1745969"/>
    <lineage>
        <taxon>Eukaryota</taxon>
        <taxon>Fungi</taxon>
        <taxon>Dikarya</taxon>
        <taxon>Basidiomycota</taxon>
        <taxon>Agaricomycotina</taxon>
        <taxon>Agaricomycetes</taxon>
        <taxon>Agaricomycetidae</taxon>
        <taxon>Agaricales</taxon>
        <taxon>Marasmiineae</taxon>
        <taxon>Mycenaceae</taxon>
        <taxon>Mycena</taxon>
    </lineage>
</organism>
<dbReference type="EMBL" id="JARJCM010000008">
    <property type="protein sequence ID" value="KAJ7044203.1"/>
    <property type="molecule type" value="Genomic_DNA"/>
</dbReference>
<reference evidence="2" key="1">
    <citation type="submission" date="2023-03" db="EMBL/GenBank/DDBJ databases">
        <title>Massive genome expansion in bonnet fungi (Mycena s.s.) driven by repeated elements and novel gene families across ecological guilds.</title>
        <authorList>
            <consortium name="Lawrence Berkeley National Laboratory"/>
            <person name="Harder C.B."/>
            <person name="Miyauchi S."/>
            <person name="Viragh M."/>
            <person name="Kuo A."/>
            <person name="Thoen E."/>
            <person name="Andreopoulos B."/>
            <person name="Lu D."/>
            <person name="Skrede I."/>
            <person name="Drula E."/>
            <person name="Henrissat B."/>
            <person name="Morin E."/>
            <person name="Kohler A."/>
            <person name="Barry K."/>
            <person name="LaButti K."/>
            <person name="Morin E."/>
            <person name="Salamov A."/>
            <person name="Lipzen A."/>
            <person name="Mereny Z."/>
            <person name="Hegedus B."/>
            <person name="Baldrian P."/>
            <person name="Stursova M."/>
            <person name="Weitz H."/>
            <person name="Taylor A."/>
            <person name="Grigoriev I.V."/>
            <person name="Nagy L.G."/>
            <person name="Martin F."/>
            <person name="Kauserud H."/>
        </authorList>
    </citation>
    <scope>NUCLEOTIDE SEQUENCE</scope>
    <source>
        <strain evidence="2">CBHHK200</strain>
    </source>
</reference>
<accession>A0AAD6TDX5</accession>
<protein>
    <submittedName>
        <fullName evidence="2">Uncharacterized protein</fullName>
    </submittedName>
</protein>
<feature type="region of interest" description="Disordered" evidence="1">
    <location>
        <begin position="89"/>
        <end position="114"/>
    </location>
</feature>
<comment type="caution">
    <text evidence="2">The sequence shown here is derived from an EMBL/GenBank/DDBJ whole genome shotgun (WGS) entry which is preliminary data.</text>
</comment>
<evidence type="ECO:0000256" key="1">
    <source>
        <dbReference type="SAM" id="MobiDB-lite"/>
    </source>
</evidence>
<dbReference type="Proteomes" id="UP001218188">
    <property type="component" value="Unassembled WGS sequence"/>
</dbReference>
<proteinExistence type="predicted"/>
<name>A0AAD6TDX5_9AGAR</name>